<gene>
    <name evidence="4" type="ORF">RKE40_05335</name>
</gene>
<name>A0ABU3S3C5_9HYPH</name>
<keyword evidence="2" id="KW-0812">Transmembrane</keyword>
<dbReference type="PANTHER" id="PTHR22911">
    <property type="entry name" value="ACYL-MALONYL CONDENSING ENZYME-RELATED"/>
    <property type="match status" value="1"/>
</dbReference>
<feature type="transmembrane region" description="Helical" evidence="2">
    <location>
        <begin position="209"/>
        <end position="231"/>
    </location>
</feature>
<dbReference type="Pfam" id="PF00892">
    <property type="entry name" value="EamA"/>
    <property type="match status" value="2"/>
</dbReference>
<dbReference type="InterPro" id="IPR037185">
    <property type="entry name" value="EmrE-like"/>
</dbReference>
<feature type="compositionally biased region" description="Basic and acidic residues" evidence="1">
    <location>
        <begin position="1"/>
        <end position="13"/>
    </location>
</feature>
<feature type="domain" description="EamA" evidence="3">
    <location>
        <begin position="35"/>
        <end position="170"/>
    </location>
</feature>
<reference evidence="4 5" key="1">
    <citation type="submission" date="2023-09" db="EMBL/GenBank/DDBJ databases">
        <title>Whole genome shotgun sequencing (WGS) of Bosea sp. ZW T0_25, isolated from stored onions (Allium cepa).</title>
        <authorList>
            <person name="Stoll D.A."/>
            <person name="Huch M."/>
        </authorList>
    </citation>
    <scope>NUCLEOTIDE SEQUENCE [LARGE SCALE GENOMIC DNA]</scope>
    <source>
        <strain evidence="4 5">ZW T0_25</strain>
    </source>
</reference>
<feature type="transmembrane region" description="Helical" evidence="2">
    <location>
        <begin position="237"/>
        <end position="257"/>
    </location>
</feature>
<evidence type="ECO:0000259" key="3">
    <source>
        <dbReference type="Pfam" id="PF00892"/>
    </source>
</evidence>
<keyword evidence="2" id="KW-1133">Transmembrane helix</keyword>
<feature type="transmembrane region" description="Helical" evidence="2">
    <location>
        <begin position="68"/>
        <end position="87"/>
    </location>
</feature>
<evidence type="ECO:0000313" key="4">
    <source>
        <dbReference type="EMBL" id="MDU0339289.1"/>
    </source>
</evidence>
<evidence type="ECO:0000256" key="1">
    <source>
        <dbReference type="SAM" id="MobiDB-lite"/>
    </source>
</evidence>
<evidence type="ECO:0000313" key="5">
    <source>
        <dbReference type="Proteomes" id="UP001254257"/>
    </source>
</evidence>
<protein>
    <submittedName>
        <fullName evidence="4">DMT family transporter</fullName>
    </submittedName>
</protein>
<organism evidence="4 5">
    <name type="scientific">Bosea rubneri</name>
    <dbReference type="NCBI Taxonomy" id="3075434"/>
    <lineage>
        <taxon>Bacteria</taxon>
        <taxon>Pseudomonadati</taxon>
        <taxon>Pseudomonadota</taxon>
        <taxon>Alphaproteobacteria</taxon>
        <taxon>Hyphomicrobiales</taxon>
        <taxon>Boseaceae</taxon>
        <taxon>Bosea</taxon>
    </lineage>
</organism>
<dbReference type="SUPFAM" id="SSF103481">
    <property type="entry name" value="Multidrug resistance efflux transporter EmrE"/>
    <property type="match status" value="2"/>
</dbReference>
<feature type="compositionally biased region" description="Polar residues" evidence="1">
    <location>
        <begin position="17"/>
        <end position="30"/>
    </location>
</feature>
<comment type="caution">
    <text evidence="4">The sequence shown here is derived from an EMBL/GenBank/DDBJ whole genome shotgun (WGS) entry which is preliminary data.</text>
</comment>
<evidence type="ECO:0000256" key="2">
    <source>
        <dbReference type="SAM" id="Phobius"/>
    </source>
</evidence>
<keyword evidence="2" id="KW-0472">Membrane</keyword>
<feature type="transmembrane region" description="Helical" evidence="2">
    <location>
        <begin position="156"/>
        <end position="174"/>
    </location>
</feature>
<sequence length="317" mass="33320">MDTHQKTGARETGNEAAATTSPRKSQADQGRNTALGIALMAGSMLIIPSSDAIAKYLSSAHSAVFLSWARYVAALGFLLPIVAIAQWRSPEPLVARGQFLPQIVRTAFLVGAMTSYFMAIKHVPLADALGAYFIAPIIATLLATVILREGLDWRRFAAVGLGFAGALLVVRPGAETSSGTLIALLSGGLMACYLVMTRATAKASSPLSTLTLQLILGIAMLTPFVAFQWSVPDREGFMLILLMGLVSAASNLMTISAFRFAQVSTLSPLVYLELVGATILGLAVFGDFPAPATWAGIAVIVVAGLIVVAPRRKARSS</sequence>
<dbReference type="RefSeq" id="WP_316017201.1">
    <property type="nucleotide sequence ID" value="NZ_JAWDID010000005.1"/>
</dbReference>
<feature type="transmembrane region" description="Helical" evidence="2">
    <location>
        <begin position="99"/>
        <end position="117"/>
    </location>
</feature>
<accession>A0ABU3S3C5</accession>
<proteinExistence type="predicted"/>
<feature type="domain" description="EamA" evidence="3">
    <location>
        <begin position="178"/>
        <end position="307"/>
    </location>
</feature>
<feature type="transmembrane region" description="Helical" evidence="2">
    <location>
        <begin position="292"/>
        <end position="309"/>
    </location>
</feature>
<dbReference type="PANTHER" id="PTHR22911:SF103">
    <property type="entry name" value="BLR2811 PROTEIN"/>
    <property type="match status" value="1"/>
</dbReference>
<feature type="transmembrane region" description="Helical" evidence="2">
    <location>
        <begin position="180"/>
        <end position="197"/>
    </location>
</feature>
<feature type="transmembrane region" description="Helical" evidence="2">
    <location>
        <begin position="129"/>
        <end position="147"/>
    </location>
</feature>
<feature type="region of interest" description="Disordered" evidence="1">
    <location>
        <begin position="1"/>
        <end position="30"/>
    </location>
</feature>
<keyword evidence="5" id="KW-1185">Reference proteome</keyword>
<feature type="transmembrane region" description="Helical" evidence="2">
    <location>
        <begin position="269"/>
        <end position="286"/>
    </location>
</feature>
<dbReference type="InterPro" id="IPR000620">
    <property type="entry name" value="EamA_dom"/>
</dbReference>
<feature type="transmembrane region" description="Helical" evidence="2">
    <location>
        <begin position="32"/>
        <end position="48"/>
    </location>
</feature>
<dbReference type="Proteomes" id="UP001254257">
    <property type="component" value="Unassembled WGS sequence"/>
</dbReference>
<dbReference type="EMBL" id="JAWDID010000005">
    <property type="protein sequence ID" value="MDU0339289.1"/>
    <property type="molecule type" value="Genomic_DNA"/>
</dbReference>